<evidence type="ECO:0000256" key="2">
    <source>
        <dbReference type="SAM" id="SignalP"/>
    </source>
</evidence>
<evidence type="ECO:0000256" key="1">
    <source>
        <dbReference type="SAM" id="Phobius"/>
    </source>
</evidence>
<dbReference type="WBParaSite" id="L893_g13260.t1">
    <property type="protein sequence ID" value="L893_g13260.t1"/>
    <property type="gene ID" value="L893_g13260"/>
</dbReference>
<dbReference type="Proteomes" id="UP000095287">
    <property type="component" value="Unplaced"/>
</dbReference>
<protein>
    <submittedName>
        <fullName evidence="4">40S ribosomal protein S25</fullName>
    </submittedName>
</protein>
<accession>A0A1I7Y6U1</accession>
<keyword evidence="1" id="KW-0472">Membrane</keyword>
<sequence>MPAIMMSFALPTVANGTALLAPTACEAIVLNYKSAYIGFPAFLLIVLDITALIVILCCVRPRQQWKLVVADHLAHPFEENDPCFEISTIARRRRNPYRRFPHRFL</sequence>
<feature type="signal peptide" evidence="2">
    <location>
        <begin position="1"/>
        <end position="16"/>
    </location>
</feature>
<keyword evidence="1" id="KW-0812">Transmembrane</keyword>
<organism evidence="3 4">
    <name type="scientific">Steinernema glaseri</name>
    <dbReference type="NCBI Taxonomy" id="37863"/>
    <lineage>
        <taxon>Eukaryota</taxon>
        <taxon>Metazoa</taxon>
        <taxon>Ecdysozoa</taxon>
        <taxon>Nematoda</taxon>
        <taxon>Chromadorea</taxon>
        <taxon>Rhabditida</taxon>
        <taxon>Tylenchina</taxon>
        <taxon>Panagrolaimomorpha</taxon>
        <taxon>Strongyloidoidea</taxon>
        <taxon>Steinernematidae</taxon>
        <taxon>Steinernema</taxon>
    </lineage>
</organism>
<name>A0A1I7Y6U1_9BILA</name>
<keyword evidence="2" id="KW-0732">Signal</keyword>
<evidence type="ECO:0000313" key="4">
    <source>
        <dbReference type="WBParaSite" id="L893_g13260.t1"/>
    </source>
</evidence>
<proteinExistence type="predicted"/>
<feature type="chain" id="PRO_5009311776" evidence="2">
    <location>
        <begin position="17"/>
        <end position="105"/>
    </location>
</feature>
<keyword evidence="3" id="KW-1185">Reference proteome</keyword>
<reference evidence="4" key="1">
    <citation type="submission" date="2016-11" db="UniProtKB">
        <authorList>
            <consortium name="WormBaseParasite"/>
        </authorList>
    </citation>
    <scope>IDENTIFICATION</scope>
</reference>
<feature type="transmembrane region" description="Helical" evidence="1">
    <location>
        <begin position="37"/>
        <end position="59"/>
    </location>
</feature>
<dbReference type="AlphaFoldDB" id="A0A1I7Y6U1"/>
<keyword evidence="1" id="KW-1133">Transmembrane helix</keyword>
<evidence type="ECO:0000313" key="3">
    <source>
        <dbReference type="Proteomes" id="UP000095287"/>
    </source>
</evidence>